<dbReference type="Pfam" id="PF17832">
    <property type="entry name" value="Pre-PUA"/>
    <property type="match status" value="1"/>
</dbReference>
<feature type="region of interest" description="Disordered" evidence="2">
    <location>
        <begin position="191"/>
        <end position="217"/>
    </location>
</feature>
<dbReference type="CDD" id="cd11608">
    <property type="entry name" value="eIF2D_C"/>
    <property type="match status" value="1"/>
</dbReference>
<dbReference type="HOGENOM" id="CLU_012487_1_1_1"/>
<sequence>MFKKPLADAKTIASLRGSDRRKLKQRVVADFGLQLEEGELLVPEGLQSQKISTHLNEPGVVYLSQEGDPLWFSLGKGTDGALIPTVYTLWKKPDLLPFLSTPAAVVPKLTGGADLMIPGVVQHSVPLAVDQLAAVTQYHRDRRGPPLAVGRMAVTSDTLREADEKDRKGKAVYVLHTWKDCLWSMGVSSKMDVPEPREVPRPETEEGPIVQQEGVDAEGDDLVDETAKLQLEDTPQSTGGQQDIAAEQTLESAEPAAAVLSPEDVSSCLRSALLQALQTTLSSLPPSTFPITASTLWSNHVLPARPVQPLGAGVPVDIGVMDIKQSTHKTVKVFLKACAKEGLIKLKETKGDVVITAVYPAHPAVAGHRSHKTVQSVEEKRGKAEERQRKEQEAEEKRRSELRIAELWKPHGPTVGWFVAAEKDTSHLYSVADIKEVFNAYVVVKGLVNAQVQQYINVGQDDALAQAVHVKGEEQAEFMKREDALRQIREHMQVWHEIRTEGGEPVTRKGAARPISVVVKIRQGRKACTLITGFETYGLAADDLAQELRKACASSTAVEPLPGKTTDVEVMVQGKQIKAVTDLLVSKGVPARWIKSEDLSASKKK</sequence>
<dbReference type="InterPro" id="IPR048247">
    <property type="entry name" value="eIF2D_N"/>
</dbReference>
<feature type="compositionally biased region" description="Basic and acidic residues" evidence="2">
    <location>
        <begin position="192"/>
        <end position="204"/>
    </location>
</feature>
<protein>
    <recommendedName>
        <fullName evidence="3">SUI1 domain-containing protein</fullName>
    </recommendedName>
</protein>
<dbReference type="Gene3D" id="3.30.780.10">
    <property type="entry name" value="SUI1-like domain"/>
    <property type="match status" value="1"/>
</dbReference>
<organism evidence="4 5">
    <name type="scientific">Phanerochaete carnosa (strain HHB-10118-sp)</name>
    <name type="common">White-rot fungus</name>
    <name type="synonym">Peniophora carnosa</name>
    <dbReference type="NCBI Taxonomy" id="650164"/>
    <lineage>
        <taxon>Eukaryota</taxon>
        <taxon>Fungi</taxon>
        <taxon>Dikarya</taxon>
        <taxon>Basidiomycota</taxon>
        <taxon>Agaricomycotina</taxon>
        <taxon>Agaricomycetes</taxon>
        <taxon>Polyporales</taxon>
        <taxon>Phanerochaetaceae</taxon>
        <taxon>Phanerochaete</taxon>
    </lineage>
</organism>
<dbReference type="CDD" id="cd21156">
    <property type="entry name" value="PUA_eIF2d-like"/>
    <property type="match status" value="1"/>
</dbReference>
<dbReference type="GeneID" id="18911331"/>
<dbReference type="AlphaFoldDB" id="K5WPW2"/>
<evidence type="ECO:0000313" key="4">
    <source>
        <dbReference type="EMBL" id="EKM52362.1"/>
    </source>
</evidence>
<dbReference type="FunFam" id="3.30.780.10:FF:000008">
    <property type="entry name" value="eukaryotic translation initiation factor 2D"/>
    <property type="match status" value="1"/>
</dbReference>
<dbReference type="InterPro" id="IPR057429">
    <property type="entry name" value="WH_eIF2D"/>
</dbReference>
<proteinExistence type="predicted"/>
<evidence type="ECO:0000256" key="1">
    <source>
        <dbReference type="ARBA" id="ARBA00022490"/>
    </source>
</evidence>
<evidence type="ECO:0000313" key="5">
    <source>
        <dbReference type="Proteomes" id="UP000008370"/>
    </source>
</evidence>
<dbReference type="Gene3D" id="3.10.400.20">
    <property type="match status" value="1"/>
</dbReference>
<dbReference type="KEGG" id="pco:PHACADRAFT_198420"/>
<evidence type="ECO:0000259" key="3">
    <source>
        <dbReference type="PROSITE" id="PS50296"/>
    </source>
</evidence>
<feature type="compositionally biased region" description="Basic and acidic residues" evidence="2">
    <location>
        <begin position="377"/>
        <end position="399"/>
    </location>
</feature>
<dbReference type="GO" id="GO:0001731">
    <property type="term" value="P:formation of translation preinitiation complex"/>
    <property type="evidence" value="ECO:0007669"/>
    <property type="project" value="InterPro"/>
</dbReference>
<feature type="domain" description="SUI1" evidence="3">
    <location>
        <begin position="515"/>
        <end position="588"/>
    </location>
</feature>
<dbReference type="EMBL" id="JH930475">
    <property type="protein sequence ID" value="EKM52362.1"/>
    <property type="molecule type" value="Genomic_DNA"/>
</dbReference>
<dbReference type="GO" id="GO:0003743">
    <property type="term" value="F:translation initiation factor activity"/>
    <property type="evidence" value="ECO:0007669"/>
    <property type="project" value="InterPro"/>
</dbReference>
<dbReference type="RefSeq" id="XP_007398709.1">
    <property type="nucleotide sequence ID" value="XM_007398647.1"/>
</dbReference>
<dbReference type="InterPro" id="IPR036877">
    <property type="entry name" value="SUI1_dom_sf"/>
</dbReference>
<dbReference type="CDD" id="cd11610">
    <property type="entry name" value="eIF2D_N"/>
    <property type="match status" value="1"/>
</dbReference>
<dbReference type="PROSITE" id="PS50296">
    <property type="entry name" value="SUI1"/>
    <property type="match status" value="1"/>
</dbReference>
<dbReference type="InterPro" id="IPR039757">
    <property type="entry name" value="EIF2D"/>
</dbReference>
<dbReference type="Proteomes" id="UP000008370">
    <property type="component" value="Unassembled WGS sequence"/>
</dbReference>
<dbReference type="InterPro" id="IPR039759">
    <property type="entry name" value="eIF2D_SUI1"/>
</dbReference>
<keyword evidence="1" id="KW-0963">Cytoplasm</keyword>
<dbReference type="PROSITE" id="PS50890">
    <property type="entry name" value="PUA"/>
    <property type="match status" value="1"/>
</dbReference>
<dbReference type="OrthoDB" id="199771at2759"/>
<feature type="region of interest" description="Disordered" evidence="2">
    <location>
        <begin position="366"/>
        <end position="399"/>
    </location>
</feature>
<dbReference type="PANTHER" id="PTHR12217:SF4">
    <property type="entry name" value="EUKARYOTIC TRANSLATION INITIATION FACTOR 2D"/>
    <property type="match status" value="1"/>
</dbReference>
<dbReference type="InterPro" id="IPR001950">
    <property type="entry name" value="SUI1"/>
</dbReference>
<keyword evidence="5" id="KW-1185">Reference proteome</keyword>
<accession>K5WPW2</accession>
<reference evidence="4 5" key="1">
    <citation type="journal article" date="2012" name="BMC Genomics">
        <title>Comparative genomics of the white-rot fungi, Phanerochaete carnosa and P. chrysosporium, to elucidate the genetic basis of the distinct wood types they colonize.</title>
        <authorList>
            <person name="Suzuki H."/>
            <person name="MacDonald J."/>
            <person name="Syed K."/>
            <person name="Salamov A."/>
            <person name="Hori C."/>
            <person name="Aerts A."/>
            <person name="Henrissat B."/>
            <person name="Wiebenga A."/>
            <person name="vanKuyk P.A."/>
            <person name="Barry K."/>
            <person name="Lindquist E."/>
            <person name="LaButti K."/>
            <person name="Lapidus A."/>
            <person name="Lucas S."/>
            <person name="Coutinho P."/>
            <person name="Gong Y."/>
            <person name="Samejima M."/>
            <person name="Mahadevan R."/>
            <person name="Abou-Zaid M."/>
            <person name="de Vries R.P."/>
            <person name="Igarashi K."/>
            <person name="Yadav J.S."/>
            <person name="Grigoriev I.V."/>
            <person name="Master E.R."/>
        </authorList>
    </citation>
    <scope>NUCLEOTIDE SEQUENCE [LARGE SCALE GENOMIC DNA]</scope>
    <source>
        <strain evidence="4 5">HHB-10118-sp</strain>
    </source>
</reference>
<dbReference type="Pfam" id="PF01253">
    <property type="entry name" value="SUI1"/>
    <property type="match status" value="1"/>
</dbReference>
<dbReference type="InParanoid" id="K5WPW2"/>
<dbReference type="InterPro" id="IPR015947">
    <property type="entry name" value="PUA-like_sf"/>
</dbReference>
<dbReference type="Pfam" id="PF26292">
    <property type="entry name" value="PUA_elF2D"/>
    <property type="match status" value="1"/>
</dbReference>
<gene>
    <name evidence="4" type="ORF">PHACADRAFT_198420</name>
</gene>
<dbReference type="InterPro" id="IPR041366">
    <property type="entry name" value="Pre-PUA"/>
</dbReference>
<dbReference type="Pfam" id="PF25304">
    <property type="entry name" value="WHD_eIF2D"/>
    <property type="match status" value="1"/>
</dbReference>
<dbReference type="InterPro" id="IPR048248">
    <property type="entry name" value="PUA_eIF2d-like"/>
</dbReference>
<dbReference type="SUPFAM" id="SSF55159">
    <property type="entry name" value="eIF1-like"/>
    <property type="match status" value="1"/>
</dbReference>
<name>K5WPW2_PHACS</name>
<dbReference type="PANTHER" id="PTHR12217">
    <property type="entry name" value="EUKARYOTIC TRANSLATION INITIATION FACTOR 2D"/>
    <property type="match status" value="1"/>
</dbReference>
<dbReference type="SUPFAM" id="SSF88697">
    <property type="entry name" value="PUA domain-like"/>
    <property type="match status" value="1"/>
</dbReference>
<evidence type="ECO:0000256" key="2">
    <source>
        <dbReference type="SAM" id="MobiDB-lite"/>
    </source>
</evidence>
<dbReference type="STRING" id="650164.K5WPW2"/>